<dbReference type="CDD" id="cd03293">
    <property type="entry name" value="ABC_NrtD_SsuB_transporters"/>
    <property type="match status" value="1"/>
</dbReference>
<organism evidence="5 6">
    <name type="scientific">Desulfuromonas acetoxidans (strain DSM 684 / 11070)</name>
    <dbReference type="NCBI Taxonomy" id="281689"/>
    <lineage>
        <taxon>Bacteria</taxon>
        <taxon>Pseudomonadati</taxon>
        <taxon>Thermodesulfobacteriota</taxon>
        <taxon>Desulfuromonadia</taxon>
        <taxon>Desulfuromonadales</taxon>
        <taxon>Desulfuromonadaceae</taxon>
        <taxon>Desulfuromonas</taxon>
    </lineage>
</organism>
<comment type="caution">
    <text evidence="5">The sequence shown here is derived from an EMBL/GenBank/DDBJ whole genome shotgun (WGS) entry which is preliminary data.</text>
</comment>
<sequence length="262" mass="29186">MLIDVVDISKAYTQDDKGEPEPVVEDLSFAVAEGEFVCIIGPSGCGKSTLLNILAGFIPPDRGTIFFDGRRVNRPDPERAVVFQDATLFPWMNLRRNLELGLKAAGVAKTQLHDIVNDSLALVDLKCSQKAYPHQLSGGMKQRAALARVLALQPRLLLMDEPFSALDADTREHLQDQLLKICAQRRQTVVFVTHSVEEAAYLADRVVIMGRPPNRCYATLRIQRGLERSRTDKKQRANILRLRAALKDFCRQVPDGANAPQV</sequence>
<dbReference type="PROSITE" id="PS50893">
    <property type="entry name" value="ABC_TRANSPORTER_2"/>
    <property type="match status" value="1"/>
</dbReference>
<evidence type="ECO:0000256" key="2">
    <source>
        <dbReference type="ARBA" id="ARBA00022741"/>
    </source>
</evidence>
<keyword evidence="1" id="KW-0813">Transport</keyword>
<dbReference type="PANTHER" id="PTHR42788:SF13">
    <property type="entry name" value="ALIPHATIC SULFONATES IMPORT ATP-BINDING PROTEIN SSUB"/>
    <property type="match status" value="1"/>
</dbReference>
<reference evidence="5" key="1">
    <citation type="submission" date="2006-05" db="EMBL/GenBank/DDBJ databases">
        <title>Annotation of the draft genome assembly of Desulfuromonas acetoxidans DSM 684.</title>
        <authorList>
            <consortium name="US DOE Joint Genome Institute (JGI-ORNL)"/>
            <person name="Larimer F."/>
            <person name="Land M."/>
            <person name="Hauser L."/>
        </authorList>
    </citation>
    <scope>NUCLEOTIDE SEQUENCE [LARGE SCALE GENOMIC DNA]</scope>
    <source>
        <strain evidence="5">DSM 684</strain>
    </source>
</reference>
<dbReference type="AlphaFoldDB" id="Q1K2K1"/>
<keyword evidence="3" id="KW-0067">ATP-binding</keyword>
<evidence type="ECO:0000313" key="6">
    <source>
        <dbReference type="Proteomes" id="UP000005695"/>
    </source>
</evidence>
<dbReference type="EMBL" id="AAEW02000003">
    <property type="protein sequence ID" value="EAT16880.1"/>
    <property type="molecule type" value="Genomic_DNA"/>
</dbReference>
<dbReference type="PANTHER" id="PTHR42788">
    <property type="entry name" value="TAURINE IMPORT ATP-BINDING PROTEIN-RELATED"/>
    <property type="match status" value="1"/>
</dbReference>
<evidence type="ECO:0000256" key="1">
    <source>
        <dbReference type="ARBA" id="ARBA00022448"/>
    </source>
</evidence>
<evidence type="ECO:0000259" key="4">
    <source>
        <dbReference type="PROSITE" id="PS50893"/>
    </source>
</evidence>
<keyword evidence="6" id="KW-1185">Reference proteome</keyword>
<dbReference type="Pfam" id="PF00005">
    <property type="entry name" value="ABC_tran"/>
    <property type="match status" value="1"/>
</dbReference>
<accession>Q1K2K1</accession>
<dbReference type="Gene3D" id="3.40.50.300">
    <property type="entry name" value="P-loop containing nucleotide triphosphate hydrolases"/>
    <property type="match status" value="1"/>
</dbReference>
<gene>
    <name evidence="5" type="ORF">Dace_2132</name>
</gene>
<name>Q1K2K1_DESA6</name>
<evidence type="ECO:0000313" key="5">
    <source>
        <dbReference type="EMBL" id="EAT16880.1"/>
    </source>
</evidence>
<keyword evidence="2" id="KW-0547">Nucleotide-binding</keyword>
<dbReference type="RefSeq" id="WP_005998366.1">
    <property type="nucleotide sequence ID" value="NZ_AAEW02000003.1"/>
</dbReference>
<evidence type="ECO:0000256" key="3">
    <source>
        <dbReference type="ARBA" id="ARBA00022840"/>
    </source>
</evidence>
<dbReference type="GO" id="GO:0005524">
    <property type="term" value="F:ATP binding"/>
    <property type="evidence" value="ECO:0007669"/>
    <property type="project" value="UniProtKB-KW"/>
</dbReference>
<reference evidence="5" key="2">
    <citation type="submission" date="2006-05" db="EMBL/GenBank/DDBJ databases">
        <title>Sequencing of the draft genome and assembly of Desulfuromonas acetoxidans DSM 684.</title>
        <authorList>
            <consortium name="US DOE Joint Genome Institute (JGI-PGF)"/>
            <person name="Copeland A."/>
            <person name="Lucas S."/>
            <person name="Lapidus A."/>
            <person name="Barry K."/>
            <person name="Detter J.C."/>
            <person name="Glavina del Rio T."/>
            <person name="Hammon N."/>
            <person name="Israni S."/>
            <person name="Dalin E."/>
            <person name="Tice H."/>
            <person name="Bruce D."/>
            <person name="Pitluck S."/>
            <person name="Richardson P."/>
        </authorList>
    </citation>
    <scope>NUCLEOTIDE SEQUENCE [LARGE SCALE GENOMIC DNA]</scope>
    <source>
        <strain evidence="5">DSM 684</strain>
    </source>
</reference>
<dbReference type="GO" id="GO:0016887">
    <property type="term" value="F:ATP hydrolysis activity"/>
    <property type="evidence" value="ECO:0007669"/>
    <property type="project" value="InterPro"/>
</dbReference>
<protein>
    <submittedName>
        <fullName evidence="5">ABC transporter related</fullName>
    </submittedName>
</protein>
<dbReference type="PROSITE" id="PS00211">
    <property type="entry name" value="ABC_TRANSPORTER_1"/>
    <property type="match status" value="1"/>
</dbReference>
<dbReference type="InterPro" id="IPR003593">
    <property type="entry name" value="AAA+_ATPase"/>
</dbReference>
<dbReference type="OrthoDB" id="9809450at2"/>
<dbReference type="InterPro" id="IPR017871">
    <property type="entry name" value="ABC_transporter-like_CS"/>
</dbReference>
<dbReference type="InterPro" id="IPR050166">
    <property type="entry name" value="ABC_transporter_ATP-bind"/>
</dbReference>
<dbReference type="InterPro" id="IPR003439">
    <property type="entry name" value="ABC_transporter-like_ATP-bd"/>
</dbReference>
<proteinExistence type="predicted"/>
<feature type="domain" description="ABC transporter" evidence="4">
    <location>
        <begin position="3"/>
        <end position="236"/>
    </location>
</feature>
<dbReference type="SUPFAM" id="SSF52540">
    <property type="entry name" value="P-loop containing nucleoside triphosphate hydrolases"/>
    <property type="match status" value="1"/>
</dbReference>
<dbReference type="Proteomes" id="UP000005695">
    <property type="component" value="Unassembled WGS sequence"/>
</dbReference>
<dbReference type="InterPro" id="IPR027417">
    <property type="entry name" value="P-loop_NTPase"/>
</dbReference>
<dbReference type="SMART" id="SM00382">
    <property type="entry name" value="AAA"/>
    <property type="match status" value="1"/>
</dbReference>